<dbReference type="AlphaFoldDB" id="W6Z7D3"/>
<sequence length="77" mass="8405">MGLFIPSLLASFTINPWSEVGMAIYAGVFTTFLLILMPRAKHILTRAAFLGSYAGAIVWTAKKLCAIMRGQNVVGTW</sequence>
<reference evidence="2 3" key="1">
    <citation type="journal article" date="2013" name="PLoS Genet.">
        <title>Comparative genome structure, secondary metabolite, and effector coding capacity across Cochliobolus pathogens.</title>
        <authorList>
            <person name="Condon B.J."/>
            <person name="Leng Y."/>
            <person name="Wu D."/>
            <person name="Bushley K.E."/>
            <person name="Ohm R.A."/>
            <person name="Otillar R."/>
            <person name="Martin J."/>
            <person name="Schackwitz W."/>
            <person name="Grimwood J."/>
            <person name="MohdZainudin N."/>
            <person name="Xue C."/>
            <person name="Wang R."/>
            <person name="Manning V.A."/>
            <person name="Dhillon B."/>
            <person name="Tu Z.J."/>
            <person name="Steffenson B.J."/>
            <person name="Salamov A."/>
            <person name="Sun H."/>
            <person name="Lowry S."/>
            <person name="LaButti K."/>
            <person name="Han J."/>
            <person name="Copeland A."/>
            <person name="Lindquist E."/>
            <person name="Barry K."/>
            <person name="Schmutz J."/>
            <person name="Baker S.E."/>
            <person name="Ciuffetti L.M."/>
            <person name="Grigoriev I.V."/>
            <person name="Zhong S."/>
            <person name="Turgeon B.G."/>
        </authorList>
    </citation>
    <scope>NUCLEOTIDE SEQUENCE [LARGE SCALE GENOMIC DNA]</scope>
    <source>
        <strain evidence="2 3">ATCC 44560</strain>
    </source>
</reference>
<proteinExistence type="predicted"/>
<dbReference type="RefSeq" id="XP_007693878.1">
    <property type="nucleotide sequence ID" value="XM_007695688.1"/>
</dbReference>
<evidence type="ECO:0000256" key="1">
    <source>
        <dbReference type="SAM" id="Phobius"/>
    </source>
</evidence>
<dbReference type="KEGG" id="bor:COCMIDRAFT_111088"/>
<organism evidence="2 3">
    <name type="scientific">Bipolaris oryzae ATCC 44560</name>
    <dbReference type="NCBI Taxonomy" id="930090"/>
    <lineage>
        <taxon>Eukaryota</taxon>
        <taxon>Fungi</taxon>
        <taxon>Dikarya</taxon>
        <taxon>Ascomycota</taxon>
        <taxon>Pezizomycotina</taxon>
        <taxon>Dothideomycetes</taxon>
        <taxon>Pleosporomycetidae</taxon>
        <taxon>Pleosporales</taxon>
        <taxon>Pleosporineae</taxon>
        <taxon>Pleosporaceae</taxon>
        <taxon>Bipolaris</taxon>
    </lineage>
</organism>
<protein>
    <submittedName>
        <fullName evidence="2">Uncharacterized protein</fullName>
    </submittedName>
</protein>
<keyword evidence="1" id="KW-0472">Membrane</keyword>
<gene>
    <name evidence="2" type="ORF">COCMIDRAFT_111088</name>
</gene>
<keyword evidence="3" id="KW-1185">Reference proteome</keyword>
<keyword evidence="1" id="KW-1133">Transmembrane helix</keyword>
<dbReference type="GeneID" id="19119712"/>
<dbReference type="Proteomes" id="UP000054032">
    <property type="component" value="Unassembled WGS sequence"/>
</dbReference>
<dbReference type="EMBL" id="KI964310">
    <property type="protein sequence ID" value="EUC39606.1"/>
    <property type="molecule type" value="Genomic_DNA"/>
</dbReference>
<evidence type="ECO:0000313" key="3">
    <source>
        <dbReference type="Proteomes" id="UP000054032"/>
    </source>
</evidence>
<feature type="transmembrane region" description="Helical" evidence="1">
    <location>
        <begin position="20"/>
        <end position="37"/>
    </location>
</feature>
<dbReference type="HOGENOM" id="CLU_2637713_0_0_1"/>
<keyword evidence="1" id="KW-0812">Transmembrane</keyword>
<accession>W6Z7D3</accession>
<name>W6Z7D3_COCMI</name>
<evidence type="ECO:0000313" key="2">
    <source>
        <dbReference type="EMBL" id="EUC39606.1"/>
    </source>
</evidence>